<gene>
    <name evidence="1" type="ORF">ECRASSUSDP1_LOCUS17773</name>
</gene>
<evidence type="ECO:0000313" key="2">
    <source>
        <dbReference type="Proteomes" id="UP001295684"/>
    </source>
</evidence>
<dbReference type="EMBL" id="CAMPGE010017959">
    <property type="protein sequence ID" value="CAI2376403.1"/>
    <property type="molecule type" value="Genomic_DNA"/>
</dbReference>
<name>A0AAD2D1K7_EUPCR</name>
<keyword evidence="2" id="KW-1185">Reference proteome</keyword>
<reference evidence="1" key="1">
    <citation type="submission" date="2023-07" db="EMBL/GenBank/DDBJ databases">
        <authorList>
            <consortium name="AG Swart"/>
            <person name="Singh M."/>
            <person name="Singh A."/>
            <person name="Seah K."/>
            <person name="Emmerich C."/>
        </authorList>
    </citation>
    <scope>NUCLEOTIDE SEQUENCE</scope>
    <source>
        <strain evidence="1">DP1</strain>
    </source>
</reference>
<sequence length="275" mass="31118">MIFTNPIAFPSLDAGDYDQRYTNFRQASPAKEGCTNGFFQNETKQSKVKENLESRYLTCNNGSLNKVNAPDLNECIDSFFGKPAVHENMHVFNGLEADEKLFWEKDEESSFRFNQHQPVRKLQIPVKKSLDRNVKMLETNIVPKDMLHCEPNRASEEFNAETRVNTLTLETKKHFHEKMNIFEDLIPSTFSELPSLNNVVSMTIKEDSGDLKVSTNSKSMTENKILSNFLTIADSSDLNDLLQSVRDLQTEVSSTISELSKGCSLPKLSVSGLGY</sequence>
<organism evidence="1 2">
    <name type="scientific">Euplotes crassus</name>
    <dbReference type="NCBI Taxonomy" id="5936"/>
    <lineage>
        <taxon>Eukaryota</taxon>
        <taxon>Sar</taxon>
        <taxon>Alveolata</taxon>
        <taxon>Ciliophora</taxon>
        <taxon>Intramacronucleata</taxon>
        <taxon>Spirotrichea</taxon>
        <taxon>Hypotrichia</taxon>
        <taxon>Euplotida</taxon>
        <taxon>Euplotidae</taxon>
        <taxon>Moneuplotes</taxon>
    </lineage>
</organism>
<accession>A0AAD2D1K7</accession>
<evidence type="ECO:0000313" key="1">
    <source>
        <dbReference type="EMBL" id="CAI2376403.1"/>
    </source>
</evidence>
<dbReference type="Proteomes" id="UP001295684">
    <property type="component" value="Unassembled WGS sequence"/>
</dbReference>
<protein>
    <submittedName>
        <fullName evidence="1">Uncharacterized protein</fullName>
    </submittedName>
</protein>
<proteinExistence type="predicted"/>
<comment type="caution">
    <text evidence="1">The sequence shown here is derived from an EMBL/GenBank/DDBJ whole genome shotgun (WGS) entry which is preliminary data.</text>
</comment>
<dbReference type="AlphaFoldDB" id="A0AAD2D1K7"/>